<feature type="transmembrane region" description="Helical" evidence="1">
    <location>
        <begin position="80"/>
        <end position="101"/>
    </location>
</feature>
<dbReference type="AlphaFoldDB" id="A0A9P7CZ96"/>
<feature type="transmembrane region" description="Helical" evidence="1">
    <location>
        <begin position="7"/>
        <end position="25"/>
    </location>
</feature>
<organism evidence="2 3">
    <name type="scientific">Suillus placidus</name>
    <dbReference type="NCBI Taxonomy" id="48579"/>
    <lineage>
        <taxon>Eukaryota</taxon>
        <taxon>Fungi</taxon>
        <taxon>Dikarya</taxon>
        <taxon>Basidiomycota</taxon>
        <taxon>Agaricomycotina</taxon>
        <taxon>Agaricomycetes</taxon>
        <taxon>Agaricomycetidae</taxon>
        <taxon>Boletales</taxon>
        <taxon>Suillineae</taxon>
        <taxon>Suillaceae</taxon>
        <taxon>Suillus</taxon>
    </lineage>
</organism>
<keyword evidence="3" id="KW-1185">Reference proteome</keyword>
<proteinExistence type="predicted"/>
<dbReference type="Proteomes" id="UP000714275">
    <property type="component" value="Unassembled WGS sequence"/>
</dbReference>
<dbReference type="EMBL" id="JABBWD010000053">
    <property type="protein sequence ID" value="KAG1772517.1"/>
    <property type="molecule type" value="Genomic_DNA"/>
</dbReference>
<name>A0A9P7CZ96_9AGAM</name>
<evidence type="ECO:0000256" key="1">
    <source>
        <dbReference type="SAM" id="Phobius"/>
    </source>
</evidence>
<evidence type="ECO:0000313" key="2">
    <source>
        <dbReference type="EMBL" id="KAG1772517.1"/>
    </source>
</evidence>
<keyword evidence="1" id="KW-1133">Transmembrane helix</keyword>
<protein>
    <submittedName>
        <fullName evidence="2">Uncharacterized protein</fullName>
    </submittedName>
</protein>
<reference evidence="2" key="1">
    <citation type="journal article" date="2020" name="New Phytol.">
        <title>Comparative genomics reveals dynamic genome evolution in host specialist ectomycorrhizal fungi.</title>
        <authorList>
            <person name="Lofgren L.A."/>
            <person name="Nguyen N.H."/>
            <person name="Vilgalys R."/>
            <person name="Ruytinx J."/>
            <person name="Liao H.L."/>
            <person name="Branco S."/>
            <person name="Kuo A."/>
            <person name="LaButti K."/>
            <person name="Lipzen A."/>
            <person name="Andreopoulos W."/>
            <person name="Pangilinan J."/>
            <person name="Riley R."/>
            <person name="Hundley H."/>
            <person name="Na H."/>
            <person name="Barry K."/>
            <person name="Grigoriev I.V."/>
            <person name="Stajich J.E."/>
            <person name="Kennedy P.G."/>
        </authorList>
    </citation>
    <scope>NUCLEOTIDE SEQUENCE</scope>
    <source>
        <strain evidence="2">DOB743</strain>
    </source>
</reference>
<gene>
    <name evidence="2" type="ORF">EV702DRAFT_1134376</name>
</gene>
<keyword evidence="1" id="KW-0812">Transmembrane</keyword>
<accession>A0A9P7CZ96</accession>
<sequence length="116" mass="12961">MSPTTQTLIWVLSVLLLEMMMMIHMPQTVTIRQALSRRLSAIAGFLTENQSIQAAVRRGASLGGGLCHQVVVWTIMLPSMFHVCVALNQCFALFYALWVLYPTSLVKFVYRGAGKK</sequence>
<comment type="caution">
    <text evidence="2">The sequence shown here is derived from an EMBL/GenBank/DDBJ whole genome shotgun (WGS) entry which is preliminary data.</text>
</comment>
<keyword evidence="1" id="KW-0472">Membrane</keyword>
<evidence type="ECO:0000313" key="3">
    <source>
        <dbReference type="Proteomes" id="UP000714275"/>
    </source>
</evidence>